<sequence length="229" mass="26852">MDGKENIPVTNIRNSIEILQKEKSKVEWYLHELTEFTKLFEEKINKVDAEIYKLNEEQCNIEESTALSKSKIERLEKEANQWEEKNKNLRESIEGLQMKINGYKEKSLQEMEKFEKEAAGLCDLFSSASVMNDGDSIQAETNKIFEEIEHVQLEYNEAKLELEKCRNELDDIVLYQAPRHPKEAEIPLGQRMMLLKLFEDSHMKTKAHIEHLNQVKSLKEEELAKFSSD</sequence>
<evidence type="ECO:0000313" key="3">
    <source>
        <dbReference type="Proteomes" id="UP000807504"/>
    </source>
</evidence>
<reference evidence="2" key="2">
    <citation type="submission" date="2020-06" db="EMBL/GenBank/DDBJ databases">
        <authorList>
            <person name="Sheffer M."/>
        </authorList>
    </citation>
    <scope>NUCLEOTIDE SEQUENCE</scope>
</reference>
<organism evidence="2 3">
    <name type="scientific">Argiope bruennichi</name>
    <name type="common">Wasp spider</name>
    <name type="synonym">Aranea bruennichi</name>
    <dbReference type="NCBI Taxonomy" id="94029"/>
    <lineage>
        <taxon>Eukaryota</taxon>
        <taxon>Metazoa</taxon>
        <taxon>Ecdysozoa</taxon>
        <taxon>Arthropoda</taxon>
        <taxon>Chelicerata</taxon>
        <taxon>Arachnida</taxon>
        <taxon>Araneae</taxon>
        <taxon>Araneomorphae</taxon>
        <taxon>Entelegynae</taxon>
        <taxon>Araneoidea</taxon>
        <taxon>Araneidae</taxon>
        <taxon>Argiope</taxon>
    </lineage>
</organism>
<dbReference type="Proteomes" id="UP000807504">
    <property type="component" value="Unassembled WGS sequence"/>
</dbReference>
<gene>
    <name evidence="2" type="ORF">HNY73_012875</name>
</gene>
<dbReference type="EMBL" id="JABXBU010001863">
    <property type="protein sequence ID" value="KAF8782611.1"/>
    <property type="molecule type" value="Genomic_DNA"/>
</dbReference>
<reference evidence="2" key="1">
    <citation type="journal article" date="2020" name="bioRxiv">
        <title>Chromosome-level reference genome of the European wasp spider Argiope bruennichi: a resource for studies on range expansion and evolutionary adaptation.</title>
        <authorList>
            <person name="Sheffer M.M."/>
            <person name="Hoppe A."/>
            <person name="Krehenwinkel H."/>
            <person name="Uhl G."/>
            <person name="Kuss A.W."/>
            <person name="Jensen L."/>
            <person name="Jensen C."/>
            <person name="Gillespie R.G."/>
            <person name="Hoff K.J."/>
            <person name="Prost S."/>
        </authorList>
    </citation>
    <scope>NUCLEOTIDE SEQUENCE</scope>
</reference>
<keyword evidence="3" id="KW-1185">Reference proteome</keyword>
<dbReference type="AlphaFoldDB" id="A0A8T0EXZ8"/>
<proteinExistence type="predicted"/>
<keyword evidence="1" id="KW-0175">Coiled coil</keyword>
<comment type="caution">
    <text evidence="2">The sequence shown here is derived from an EMBL/GenBank/DDBJ whole genome shotgun (WGS) entry which is preliminary data.</text>
</comment>
<name>A0A8T0EXZ8_ARGBR</name>
<accession>A0A8T0EXZ8</accession>
<evidence type="ECO:0000256" key="1">
    <source>
        <dbReference type="SAM" id="Coils"/>
    </source>
</evidence>
<protein>
    <submittedName>
        <fullName evidence="2">Uncharacterized protein</fullName>
    </submittedName>
</protein>
<evidence type="ECO:0000313" key="2">
    <source>
        <dbReference type="EMBL" id="KAF8782611.1"/>
    </source>
</evidence>
<feature type="coiled-coil region" evidence="1">
    <location>
        <begin position="65"/>
        <end position="106"/>
    </location>
</feature>